<reference evidence="1 2" key="1">
    <citation type="journal article" date="2018" name="Front. Plant Sci.">
        <title>Red Clover (Trifolium pratense) and Zigzag Clover (T. medium) - A Picture of Genomic Similarities and Differences.</title>
        <authorList>
            <person name="Dluhosova J."/>
            <person name="Istvanek J."/>
            <person name="Nedelnik J."/>
            <person name="Repkova J."/>
        </authorList>
    </citation>
    <scope>NUCLEOTIDE SEQUENCE [LARGE SCALE GENOMIC DNA]</scope>
    <source>
        <strain evidence="2">cv. 10/8</strain>
        <tissue evidence="1">Leaf</tissue>
    </source>
</reference>
<sequence length="30" mass="3548">MLVSRFVARGTTIFKFSHFLKGFRVETLKM</sequence>
<proteinExistence type="predicted"/>
<keyword evidence="2" id="KW-1185">Reference proteome</keyword>
<feature type="non-terminal residue" evidence="1">
    <location>
        <position position="30"/>
    </location>
</feature>
<dbReference type="EMBL" id="LXQA010361705">
    <property type="protein sequence ID" value="MCI46724.1"/>
    <property type="molecule type" value="Genomic_DNA"/>
</dbReference>
<dbReference type="Proteomes" id="UP000265520">
    <property type="component" value="Unassembled WGS sequence"/>
</dbReference>
<name>A0A392SEV7_9FABA</name>
<evidence type="ECO:0000313" key="1">
    <source>
        <dbReference type="EMBL" id="MCI46724.1"/>
    </source>
</evidence>
<dbReference type="AlphaFoldDB" id="A0A392SEV7"/>
<accession>A0A392SEV7</accession>
<comment type="caution">
    <text evidence="1">The sequence shown here is derived from an EMBL/GenBank/DDBJ whole genome shotgun (WGS) entry which is preliminary data.</text>
</comment>
<organism evidence="1 2">
    <name type="scientific">Trifolium medium</name>
    <dbReference type="NCBI Taxonomy" id="97028"/>
    <lineage>
        <taxon>Eukaryota</taxon>
        <taxon>Viridiplantae</taxon>
        <taxon>Streptophyta</taxon>
        <taxon>Embryophyta</taxon>
        <taxon>Tracheophyta</taxon>
        <taxon>Spermatophyta</taxon>
        <taxon>Magnoliopsida</taxon>
        <taxon>eudicotyledons</taxon>
        <taxon>Gunneridae</taxon>
        <taxon>Pentapetalae</taxon>
        <taxon>rosids</taxon>
        <taxon>fabids</taxon>
        <taxon>Fabales</taxon>
        <taxon>Fabaceae</taxon>
        <taxon>Papilionoideae</taxon>
        <taxon>50 kb inversion clade</taxon>
        <taxon>NPAAA clade</taxon>
        <taxon>Hologalegina</taxon>
        <taxon>IRL clade</taxon>
        <taxon>Trifolieae</taxon>
        <taxon>Trifolium</taxon>
    </lineage>
</organism>
<protein>
    <submittedName>
        <fullName evidence="1">Uncharacterized protein</fullName>
    </submittedName>
</protein>
<evidence type="ECO:0000313" key="2">
    <source>
        <dbReference type="Proteomes" id="UP000265520"/>
    </source>
</evidence>